<dbReference type="PROSITE" id="PS00107">
    <property type="entry name" value="PROTEIN_KINASE_ATP"/>
    <property type="match status" value="1"/>
</dbReference>
<dbReference type="Gene3D" id="1.10.510.10">
    <property type="entry name" value="Transferase(Phosphotransferase) domain 1"/>
    <property type="match status" value="1"/>
</dbReference>
<dbReference type="Proteomes" id="UP001642484">
    <property type="component" value="Unassembled WGS sequence"/>
</dbReference>
<dbReference type="InterPro" id="IPR017441">
    <property type="entry name" value="Protein_kinase_ATP_BS"/>
</dbReference>
<dbReference type="PROSITE" id="PS50011">
    <property type="entry name" value="PROTEIN_KINASE_DOM"/>
    <property type="match status" value="1"/>
</dbReference>
<feature type="domain" description="Protein kinase" evidence="2">
    <location>
        <begin position="73"/>
        <end position="411"/>
    </location>
</feature>
<keyword evidence="1" id="KW-0067">ATP-binding</keyword>
<evidence type="ECO:0000313" key="4">
    <source>
        <dbReference type="Proteomes" id="UP001642484"/>
    </source>
</evidence>
<dbReference type="InterPro" id="IPR000719">
    <property type="entry name" value="Prot_kinase_dom"/>
</dbReference>
<dbReference type="PANTHER" id="PTHR24359:SF1">
    <property type="entry name" value="INHIBITOR OF NUCLEAR FACTOR KAPPA-B KINASE EPSILON SUBUNIT HOMOLOG 1-RELATED"/>
    <property type="match status" value="1"/>
</dbReference>
<organism evidence="3 4">
    <name type="scientific">Durusdinium trenchii</name>
    <dbReference type="NCBI Taxonomy" id="1381693"/>
    <lineage>
        <taxon>Eukaryota</taxon>
        <taxon>Sar</taxon>
        <taxon>Alveolata</taxon>
        <taxon>Dinophyceae</taxon>
        <taxon>Suessiales</taxon>
        <taxon>Symbiodiniaceae</taxon>
        <taxon>Durusdinium</taxon>
    </lineage>
</organism>
<keyword evidence="4" id="KW-1185">Reference proteome</keyword>
<protein>
    <recommendedName>
        <fullName evidence="2">Protein kinase domain-containing protein</fullName>
    </recommendedName>
</protein>
<feature type="binding site" evidence="1">
    <location>
        <position position="105"/>
    </location>
    <ligand>
        <name>ATP</name>
        <dbReference type="ChEBI" id="CHEBI:30616"/>
    </ligand>
</feature>
<dbReference type="Gene3D" id="3.30.200.20">
    <property type="entry name" value="Phosphorylase Kinase, domain 1"/>
    <property type="match status" value="1"/>
</dbReference>
<accession>A0ABP0HF10</accession>
<comment type="caution">
    <text evidence="3">The sequence shown here is derived from an EMBL/GenBank/DDBJ whole genome shotgun (WGS) entry which is preliminary data.</text>
</comment>
<dbReference type="InterPro" id="IPR011009">
    <property type="entry name" value="Kinase-like_dom_sf"/>
</dbReference>
<reference evidence="3 4" key="1">
    <citation type="submission" date="2024-02" db="EMBL/GenBank/DDBJ databases">
        <authorList>
            <person name="Chen Y."/>
            <person name="Shah S."/>
            <person name="Dougan E. K."/>
            <person name="Thang M."/>
            <person name="Chan C."/>
        </authorList>
    </citation>
    <scope>NUCLEOTIDE SEQUENCE [LARGE SCALE GENOMIC DNA]</scope>
</reference>
<dbReference type="PANTHER" id="PTHR24359">
    <property type="entry name" value="SERINE/THREONINE-PROTEIN KINASE SBK1"/>
    <property type="match status" value="1"/>
</dbReference>
<dbReference type="EMBL" id="CAXAMN010000414">
    <property type="protein sequence ID" value="CAK8988353.1"/>
    <property type="molecule type" value="Genomic_DNA"/>
</dbReference>
<proteinExistence type="predicted"/>
<keyword evidence="1" id="KW-0547">Nucleotide-binding</keyword>
<dbReference type="SMART" id="SM00220">
    <property type="entry name" value="S_TKc"/>
    <property type="match status" value="1"/>
</dbReference>
<evidence type="ECO:0000313" key="3">
    <source>
        <dbReference type="EMBL" id="CAK8988353.1"/>
    </source>
</evidence>
<dbReference type="SUPFAM" id="SSF56112">
    <property type="entry name" value="Protein kinase-like (PK-like)"/>
    <property type="match status" value="1"/>
</dbReference>
<evidence type="ECO:0000259" key="2">
    <source>
        <dbReference type="PROSITE" id="PS50011"/>
    </source>
</evidence>
<gene>
    <name evidence="3" type="ORF">CCMP2556_LOCUS1238</name>
</gene>
<name>A0ABP0HF10_9DINO</name>
<evidence type="ECO:0000256" key="1">
    <source>
        <dbReference type="PROSITE-ProRule" id="PRU10141"/>
    </source>
</evidence>
<sequence length="553" mass="62272">MLSAQAPLRPSRGVVTLASPRYSKIEAILHKSPVAERSQLSPRAADAQGIAAPAPVDQDYAEGAEVWMGNHRFVCTHALGRGSYGEVWRAKVISGEKDLKEVALKEVLCQSQGELQQAIFEVQVLLALERAAQVQQEGIQLRVPRCIAYKVGASPQGWRVRTAMTVAPGESLDCFIRRPAPAGCSCLKALRKALVLVGRLLRDIGPSLQLLGPIAWHRDVNSHNILVDGAQHDSPELCESASFWLIDFGLAVDSQSWVSETGKWRTEYIGGDSRYWPPSSWIMHLVGPEGFDRRPDLCEQYQRRLDIHGLGITALELLCSMTMACTPGHHEEELRPWLPILEAWKSYREAVWHWWSVVYAVFSTGGDLGPVQQQLVEERLIERLLDLLSRIRMALRRCAEELPQDKSRKLLRMIADMLDEGKTFDLREIQRLLGGPMIDAKPKPKRFHTSPSNGHVCSPLKAEVALQANRMHSARISHDAERREKLETSFPGHQSLLLRMQSFSAQLRERKVQEGATALELQLQQLRRKVVGQARHRLQHLAAEHVRRSETQQ</sequence>